<protein>
    <submittedName>
        <fullName evidence="1">Uncharacterized protein</fullName>
    </submittedName>
</protein>
<evidence type="ECO:0000313" key="2">
    <source>
        <dbReference type="Proteomes" id="UP000092460"/>
    </source>
</evidence>
<evidence type="ECO:0000313" key="1">
    <source>
        <dbReference type="EnsemblMetazoa" id="GPPI041070-PA"/>
    </source>
</evidence>
<dbReference type="AlphaFoldDB" id="A0A1B0BUQ7"/>
<dbReference type="EnsemblMetazoa" id="GPPI041070-RA">
    <property type="protein sequence ID" value="GPPI041070-PA"/>
    <property type="gene ID" value="GPPI041070"/>
</dbReference>
<name>A0A1B0BUQ7_9MUSC</name>
<dbReference type="EnsemblMetazoa" id="GPPI036857-RA">
    <property type="protein sequence ID" value="GPPI036857-PA"/>
    <property type="gene ID" value="GPPI036857"/>
</dbReference>
<dbReference type="EMBL" id="JXJN01020867">
    <property type="status" value="NOT_ANNOTATED_CDS"/>
    <property type="molecule type" value="Genomic_DNA"/>
</dbReference>
<dbReference type="VEuPathDB" id="VectorBase:GPPI036857"/>
<proteinExistence type="predicted"/>
<organism evidence="1 2">
    <name type="scientific">Glossina palpalis gambiensis</name>
    <dbReference type="NCBI Taxonomy" id="67801"/>
    <lineage>
        <taxon>Eukaryota</taxon>
        <taxon>Metazoa</taxon>
        <taxon>Ecdysozoa</taxon>
        <taxon>Arthropoda</taxon>
        <taxon>Hexapoda</taxon>
        <taxon>Insecta</taxon>
        <taxon>Pterygota</taxon>
        <taxon>Neoptera</taxon>
        <taxon>Endopterygota</taxon>
        <taxon>Diptera</taxon>
        <taxon>Brachycera</taxon>
        <taxon>Muscomorpha</taxon>
        <taxon>Hippoboscoidea</taxon>
        <taxon>Glossinidae</taxon>
        <taxon>Glossina</taxon>
    </lineage>
</organism>
<dbReference type="EMBL" id="JXJN01018255">
    <property type="status" value="NOT_ANNOTATED_CDS"/>
    <property type="molecule type" value="Genomic_DNA"/>
</dbReference>
<dbReference type="Proteomes" id="UP000092460">
    <property type="component" value="Unassembled WGS sequence"/>
</dbReference>
<reference evidence="2" key="1">
    <citation type="submission" date="2015-01" db="EMBL/GenBank/DDBJ databases">
        <authorList>
            <person name="Aksoy S."/>
            <person name="Warren W."/>
            <person name="Wilson R.K."/>
        </authorList>
    </citation>
    <scope>NUCLEOTIDE SEQUENCE [LARGE SCALE GENOMIC DNA]</scope>
    <source>
        <strain evidence="2">IAEA</strain>
    </source>
</reference>
<keyword evidence="2" id="KW-1185">Reference proteome</keyword>
<reference evidence="1" key="2">
    <citation type="submission" date="2020-05" db="UniProtKB">
        <authorList>
            <consortium name="EnsemblMetazoa"/>
        </authorList>
    </citation>
    <scope>IDENTIFICATION</scope>
    <source>
        <strain evidence="1">IAEA</strain>
    </source>
</reference>
<dbReference type="VEuPathDB" id="VectorBase:GPPI041070"/>
<accession>A0A1B0BUQ7</accession>
<sequence length="121" mass="14167">MLNQHSAHIGDLRGGAKDVWSTSRVYQTNYTPRRTLTVDDTGSRANSARGKTQRLMFSSSAMDRVRKWSHKYDGDTNQLKFVERIEELCELYDMPLTIILIELFTGQALMWYRNDRRYWAG</sequence>